<sequence>MPDQSKKSENVDPVGIDEDEMLLMTILDCQPESAGLKSNEWGDQFWTKVASISGMSVPEAKRIFEEAKQQYYAAERGEIPIKPRIEHQADDSKSTGPSQQAGKEKDPKQSDA</sequence>
<name>A0ABR1VKK5_9PEZI</name>
<comment type="caution">
    <text evidence="2">The sequence shown here is derived from an EMBL/GenBank/DDBJ whole genome shotgun (WGS) entry which is preliminary data.</text>
</comment>
<evidence type="ECO:0000313" key="2">
    <source>
        <dbReference type="EMBL" id="KAK8071773.1"/>
    </source>
</evidence>
<dbReference type="Proteomes" id="UP001446871">
    <property type="component" value="Unassembled WGS sequence"/>
</dbReference>
<gene>
    <name evidence="2" type="ORF">PG996_005121</name>
</gene>
<evidence type="ECO:0000256" key="1">
    <source>
        <dbReference type="SAM" id="MobiDB-lite"/>
    </source>
</evidence>
<evidence type="ECO:0000313" key="3">
    <source>
        <dbReference type="Proteomes" id="UP001446871"/>
    </source>
</evidence>
<accession>A0ABR1VKK5</accession>
<evidence type="ECO:0008006" key="4">
    <source>
        <dbReference type="Google" id="ProtNLM"/>
    </source>
</evidence>
<reference evidence="2 3" key="1">
    <citation type="submission" date="2023-01" db="EMBL/GenBank/DDBJ databases">
        <title>Analysis of 21 Apiospora genomes using comparative genomics revels a genus with tremendous synthesis potential of carbohydrate active enzymes and secondary metabolites.</title>
        <authorList>
            <person name="Sorensen T."/>
        </authorList>
    </citation>
    <scope>NUCLEOTIDE SEQUENCE [LARGE SCALE GENOMIC DNA]</scope>
    <source>
        <strain evidence="2 3">CBS 83171</strain>
    </source>
</reference>
<proteinExistence type="predicted"/>
<organism evidence="2 3">
    <name type="scientific">Apiospora saccharicola</name>
    <dbReference type="NCBI Taxonomy" id="335842"/>
    <lineage>
        <taxon>Eukaryota</taxon>
        <taxon>Fungi</taxon>
        <taxon>Dikarya</taxon>
        <taxon>Ascomycota</taxon>
        <taxon>Pezizomycotina</taxon>
        <taxon>Sordariomycetes</taxon>
        <taxon>Xylariomycetidae</taxon>
        <taxon>Amphisphaeriales</taxon>
        <taxon>Apiosporaceae</taxon>
        <taxon>Apiospora</taxon>
    </lineage>
</organism>
<protein>
    <recommendedName>
        <fullName evidence="4">Myb-like domain-containing protein</fullName>
    </recommendedName>
</protein>
<feature type="region of interest" description="Disordered" evidence="1">
    <location>
        <begin position="75"/>
        <end position="112"/>
    </location>
</feature>
<keyword evidence="3" id="KW-1185">Reference proteome</keyword>
<feature type="compositionally biased region" description="Basic and acidic residues" evidence="1">
    <location>
        <begin position="75"/>
        <end position="93"/>
    </location>
</feature>
<feature type="compositionally biased region" description="Basic and acidic residues" evidence="1">
    <location>
        <begin position="102"/>
        <end position="112"/>
    </location>
</feature>
<dbReference type="EMBL" id="JAQQWM010000003">
    <property type="protein sequence ID" value="KAK8071773.1"/>
    <property type="molecule type" value="Genomic_DNA"/>
</dbReference>